<evidence type="ECO:0000256" key="3">
    <source>
        <dbReference type="ARBA" id="ARBA00022452"/>
    </source>
</evidence>
<evidence type="ECO:0000256" key="5">
    <source>
        <dbReference type="ARBA" id="ARBA00023077"/>
    </source>
</evidence>
<dbReference type="InterPro" id="IPR012910">
    <property type="entry name" value="Plug_dom"/>
</dbReference>
<keyword evidence="13" id="KW-1185">Reference proteome</keyword>
<accession>A0A1N7QRY2</accession>
<dbReference type="Gene3D" id="2.170.130.10">
    <property type="entry name" value="TonB-dependent receptor, plug domain"/>
    <property type="match status" value="1"/>
</dbReference>
<keyword evidence="4 8" id="KW-0812">Transmembrane</keyword>
<dbReference type="PANTHER" id="PTHR47234">
    <property type="match status" value="1"/>
</dbReference>
<dbReference type="PANTHER" id="PTHR47234:SF3">
    <property type="entry name" value="SECRETIN_TONB SHORT N-TERMINAL DOMAIN-CONTAINING PROTEIN"/>
    <property type="match status" value="1"/>
</dbReference>
<dbReference type="GO" id="GO:0009279">
    <property type="term" value="C:cell outer membrane"/>
    <property type="evidence" value="ECO:0007669"/>
    <property type="project" value="UniProtKB-SubCell"/>
</dbReference>
<name>A0A1N7QRY2_9BACT</name>
<dbReference type="Gene3D" id="2.40.170.20">
    <property type="entry name" value="TonB-dependent receptor, beta-barrel domain"/>
    <property type="match status" value="1"/>
</dbReference>
<dbReference type="SUPFAM" id="SSF49464">
    <property type="entry name" value="Carboxypeptidase regulatory domain-like"/>
    <property type="match status" value="1"/>
</dbReference>
<comment type="subcellular location">
    <subcellularLocation>
        <location evidence="1 8">Cell outer membrane</location>
        <topology evidence="1 8">Multi-pass membrane protein</topology>
    </subcellularLocation>
</comment>
<sequence length="965" mass="103636">MKKTHLLLRGLLTPVFLLLLLPLLAQNSGYLKGHVVGSEGPLAGATVSNGKITIQTDINGDFALLLPAGAHSITVSYVGHQTATVFITIIDGGTLTQTLFLPQKETMQEVVVVGSRNPRRSATESPVPVDVIPLKQIANQVGQLDVTQLLNLLAPSFNSVRQALGDGTDHIDPAQLRGLGPDQVLVLVNGKRYHQSSLVNVNGTVNKGTTGTDLNSIPASAIDRIEVLRDGASAQYGSDAIAGVINIVLKKNKGLTLTSSVGEQVTSYDKNYAWNKLHPASPLDNSKQVSDGRNFQVSANYGVPMQKGYLSLNAEYLYRGPTSRNGLYTGQLWPAVGGVDKSDSINASKGLTRDAFDIRVGNTEIKGGSLVLNFGYPIGKNLELYVTGIANRKNGYTFGLYRYPFNFVAGSGSFPAGNSGSANAAAIVASKYPIGFLPGENSKVRDYHATAGVKGKLGGWQVDASETFGANTYQYLVSNSANYTQAYLSGMTADQLQTSFNSGKTKTYQSVTNIDISKNHDVMKGLNTAFGAEFRVDGYGIDAGEINSYADLTNPTNSSSNNSLAGIAGAQVFAGFLPSNSGTWNRTSVAVYTDNELQVNSKWLVSGALRYEHFSDFGSTLNYKIATRYKLTHWLSLRGATSSGFRAPSLQQEHYSKVTTSFVTIGGTLTPVQAGTFTNDSKIAEILGIPKLKQETSTSYSVGATAKIARGFDITVDAYQIDINDRIVLSNTFRGNTNSAAGIALGNALNAAGAATASVFANAINTRSRGIEGVISYTKNWGSKQSLTLNLAHSSIQNRVKRNADNTLTIHGSEVLINTGQLSSYFNRADQSRIETYSPQTKDVFTLQYRYAKYSLLVRLSYFGKVSSLADTTGGASMAANAFNSNTIETIDQTYGGKLLTDITLGYTVNKNLQVNVGANNLFDIYPDKQQHYNNTSTGRFTYSRAVSQFGFNGRYLFARITLTL</sequence>
<evidence type="ECO:0000256" key="6">
    <source>
        <dbReference type="ARBA" id="ARBA00023136"/>
    </source>
</evidence>
<dbReference type="Pfam" id="PF13715">
    <property type="entry name" value="CarbopepD_reg_2"/>
    <property type="match status" value="1"/>
</dbReference>
<evidence type="ECO:0000313" key="12">
    <source>
        <dbReference type="EMBL" id="SIT25519.1"/>
    </source>
</evidence>
<feature type="domain" description="TonB-dependent receptor plug" evidence="11">
    <location>
        <begin position="123"/>
        <end position="244"/>
    </location>
</feature>
<evidence type="ECO:0000259" key="10">
    <source>
        <dbReference type="Pfam" id="PF00593"/>
    </source>
</evidence>
<evidence type="ECO:0000256" key="1">
    <source>
        <dbReference type="ARBA" id="ARBA00004571"/>
    </source>
</evidence>
<organism evidence="12 13">
    <name type="scientific">Filimonas lacunae</name>
    <dbReference type="NCBI Taxonomy" id="477680"/>
    <lineage>
        <taxon>Bacteria</taxon>
        <taxon>Pseudomonadati</taxon>
        <taxon>Bacteroidota</taxon>
        <taxon>Chitinophagia</taxon>
        <taxon>Chitinophagales</taxon>
        <taxon>Chitinophagaceae</taxon>
        <taxon>Filimonas</taxon>
    </lineage>
</organism>
<evidence type="ECO:0000256" key="4">
    <source>
        <dbReference type="ARBA" id="ARBA00022692"/>
    </source>
</evidence>
<dbReference type="PROSITE" id="PS52016">
    <property type="entry name" value="TONB_DEPENDENT_REC_3"/>
    <property type="match status" value="1"/>
</dbReference>
<evidence type="ECO:0000256" key="2">
    <source>
        <dbReference type="ARBA" id="ARBA00022448"/>
    </source>
</evidence>
<dbReference type="RefSeq" id="WP_076380612.1">
    <property type="nucleotide sequence ID" value="NZ_AP017422.1"/>
</dbReference>
<keyword evidence="2 8" id="KW-0813">Transport</keyword>
<dbReference type="InterPro" id="IPR037066">
    <property type="entry name" value="Plug_dom_sf"/>
</dbReference>
<evidence type="ECO:0000259" key="11">
    <source>
        <dbReference type="Pfam" id="PF07715"/>
    </source>
</evidence>
<gene>
    <name evidence="12" type="ORF">SAMN05421788_106326</name>
</gene>
<dbReference type="InterPro" id="IPR039426">
    <property type="entry name" value="TonB-dep_rcpt-like"/>
</dbReference>
<evidence type="ECO:0000256" key="9">
    <source>
        <dbReference type="RuleBase" id="RU003357"/>
    </source>
</evidence>
<dbReference type="Proteomes" id="UP000186917">
    <property type="component" value="Unassembled WGS sequence"/>
</dbReference>
<keyword evidence="5 9" id="KW-0798">TonB box</keyword>
<comment type="similarity">
    <text evidence="8 9">Belongs to the TonB-dependent receptor family.</text>
</comment>
<dbReference type="EMBL" id="FTOR01000006">
    <property type="protein sequence ID" value="SIT25519.1"/>
    <property type="molecule type" value="Genomic_DNA"/>
</dbReference>
<dbReference type="STRING" id="477680.SAMN05421788_106326"/>
<dbReference type="InterPro" id="IPR008969">
    <property type="entry name" value="CarboxyPept-like_regulatory"/>
</dbReference>
<dbReference type="Pfam" id="PF00593">
    <property type="entry name" value="TonB_dep_Rec_b-barrel"/>
    <property type="match status" value="1"/>
</dbReference>
<feature type="domain" description="TonB-dependent receptor-like beta-barrel" evidence="10">
    <location>
        <begin position="397"/>
        <end position="922"/>
    </location>
</feature>
<dbReference type="Pfam" id="PF07715">
    <property type="entry name" value="Plug"/>
    <property type="match status" value="1"/>
</dbReference>
<evidence type="ECO:0000256" key="8">
    <source>
        <dbReference type="PROSITE-ProRule" id="PRU01360"/>
    </source>
</evidence>
<protein>
    <submittedName>
        <fullName evidence="12">Iron complex outermembrane recepter protein</fullName>
    </submittedName>
</protein>
<dbReference type="SUPFAM" id="SSF56935">
    <property type="entry name" value="Porins"/>
    <property type="match status" value="1"/>
</dbReference>
<keyword evidence="7 8" id="KW-0998">Cell outer membrane</keyword>
<dbReference type="Gene3D" id="2.60.40.1120">
    <property type="entry name" value="Carboxypeptidase-like, regulatory domain"/>
    <property type="match status" value="1"/>
</dbReference>
<dbReference type="AlphaFoldDB" id="A0A1N7QRY2"/>
<dbReference type="InterPro" id="IPR036942">
    <property type="entry name" value="Beta-barrel_TonB_sf"/>
</dbReference>
<proteinExistence type="inferred from homology"/>
<reference evidence="13" key="1">
    <citation type="submission" date="2017-01" db="EMBL/GenBank/DDBJ databases">
        <authorList>
            <person name="Varghese N."/>
            <person name="Submissions S."/>
        </authorList>
    </citation>
    <scope>NUCLEOTIDE SEQUENCE [LARGE SCALE GENOMIC DNA]</scope>
    <source>
        <strain evidence="13">DSM 21054</strain>
    </source>
</reference>
<keyword evidence="3 8" id="KW-1134">Transmembrane beta strand</keyword>
<evidence type="ECO:0000256" key="7">
    <source>
        <dbReference type="ARBA" id="ARBA00023237"/>
    </source>
</evidence>
<keyword evidence="6 8" id="KW-0472">Membrane</keyword>
<evidence type="ECO:0000313" key="13">
    <source>
        <dbReference type="Proteomes" id="UP000186917"/>
    </source>
</evidence>
<dbReference type="InterPro" id="IPR000531">
    <property type="entry name" value="Beta-barrel_TonB"/>
</dbReference>